<accession>A0AAD9MZS1</accession>
<gene>
    <name evidence="1" type="ORF">LSH36_362g00007</name>
</gene>
<name>A0AAD9MZS1_9ANNE</name>
<proteinExistence type="predicted"/>
<evidence type="ECO:0000313" key="2">
    <source>
        <dbReference type="Proteomes" id="UP001208570"/>
    </source>
</evidence>
<organism evidence="1 2">
    <name type="scientific">Paralvinella palmiformis</name>
    <dbReference type="NCBI Taxonomy" id="53620"/>
    <lineage>
        <taxon>Eukaryota</taxon>
        <taxon>Metazoa</taxon>
        <taxon>Spiralia</taxon>
        <taxon>Lophotrochozoa</taxon>
        <taxon>Annelida</taxon>
        <taxon>Polychaeta</taxon>
        <taxon>Sedentaria</taxon>
        <taxon>Canalipalpata</taxon>
        <taxon>Terebellida</taxon>
        <taxon>Terebelliformia</taxon>
        <taxon>Alvinellidae</taxon>
        <taxon>Paralvinella</taxon>
    </lineage>
</organism>
<dbReference type="Proteomes" id="UP001208570">
    <property type="component" value="Unassembled WGS sequence"/>
</dbReference>
<evidence type="ECO:0000313" key="1">
    <source>
        <dbReference type="EMBL" id="KAK2151450.1"/>
    </source>
</evidence>
<keyword evidence="2" id="KW-1185">Reference proteome</keyword>
<dbReference type="AlphaFoldDB" id="A0AAD9MZS1"/>
<sequence>MRRFYAHWSHYYCSGDKGWLVVLDELPGKCQWEKNGIRPTFLYCEGLGPCKYESK</sequence>
<comment type="caution">
    <text evidence="1">The sequence shown here is derived from an EMBL/GenBank/DDBJ whole genome shotgun (WGS) entry which is preliminary data.</text>
</comment>
<protein>
    <submittedName>
        <fullName evidence="1">Uncharacterized protein</fullName>
    </submittedName>
</protein>
<dbReference type="EMBL" id="JAODUP010000362">
    <property type="protein sequence ID" value="KAK2151450.1"/>
    <property type="molecule type" value="Genomic_DNA"/>
</dbReference>
<reference evidence="1" key="1">
    <citation type="journal article" date="2023" name="Mol. Biol. Evol.">
        <title>Third-Generation Sequencing Reveals the Adaptive Role of the Epigenome in Three Deep-Sea Polychaetes.</title>
        <authorList>
            <person name="Perez M."/>
            <person name="Aroh O."/>
            <person name="Sun Y."/>
            <person name="Lan Y."/>
            <person name="Juniper S.K."/>
            <person name="Young C.R."/>
            <person name="Angers B."/>
            <person name="Qian P.Y."/>
        </authorList>
    </citation>
    <scope>NUCLEOTIDE SEQUENCE</scope>
    <source>
        <strain evidence="1">P08H-3</strain>
    </source>
</reference>